<gene>
    <name evidence="5" type="ORF">KIPB_006175</name>
</gene>
<dbReference type="PANTHER" id="PTHR43391">
    <property type="entry name" value="RETINOL DEHYDROGENASE-RELATED"/>
    <property type="match status" value="1"/>
</dbReference>
<dbReference type="Gene3D" id="3.40.50.720">
    <property type="entry name" value="NAD(P)-binding Rossmann-like Domain"/>
    <property type="match status" value="1"/>
</dbReference>
<dbReference type="GO" id="GO:0006508">
    <property type="term" value="P:proteolysis"/>
    <property type="evidence" value="ECO:0007669"/>
    <property type="project" value="InterPro"/>
</dbReference>
<evidence type="ECO:0000313" key="5">
    <source>
        <dbReference type="EMBL" id="GIQ84640.1"/>
    </source>
</evidence>
<keyword evidence="6" id="KW-1185">Reference proteome</keyword>
<dbReference type="GO" id="GO:0016491">
    <property type="term" value="F:oxidoreductase activity"/>
    <property type="evidence" value="ECO:0007669"/>
    <property type="project" value="UniProtKB-KW"/>
</dbReference>
<dbReference type="InterPro" id="IPR036291">
    <property type="entry name" value="NAD(P)-bd_dom_sf"/>
</dbReference>
<comment type="similarity">
    <text evidence="2">Belongs to the peptidase C13 family.</text>
</comment>
<dbReference type="GO" id="GO:0008233">
    <property type="term" value="F:peptidase activity"/>
    <property type="evidence" value="ECO:0007669"/>
    <property type="project" value="InterPro"/>
</dbReference>
<proteinExistence type="inferred from homology"/>
<sequence>MCVPAMATKGGSNPGDRLQVLLIDTSMFWYNMRHMNNVLLARDTLLANGVPPSSMAVMSGDYSHLLPQNSALRRSLSKGEVYDSVMSDVPWYGLSDLSIEGMLALLSAGSRYMNDPMSLSRQGDTPRLLLYLTGHGAEDAFMFRDRWALKGGELGTALQRGLDNGVFSEALVMLDTCQASTVLMNARSKCSDPRVTYLSSSLEGESSYSTNHNQVLGTTLYDRFSLSFFDTASQCRCKGGQGQGERERGGGRQQSHTLIGGSVLKGREMSRSAINSTPTLMGVDTPLERIDVLVNNAGAGFARSTEQATEEEVEWVMDVNFKGTVRCTKAVIPHMRKARSGHIINISSVGGLMGLPFNEMYCAAKFAVEGYTESMASYITPSFGIKFTAVEPGAISTQFEASLMDNIGKTGGLLQDEYLPVLHQYIGAAQKNGASTEGPAVVQTADEVAEVIMGCLEAENPPVRVRTSEWAELHTKLKTQSDPDGTLLQAHIGQHFLGL</sequence>
<dbReference type="PRINTS" id="PR00080">
    <property type="entry name" value="SDRFAMILY"/>
</dbReference>
<dbReference type="InterPro" id="IPR002347">
    <property type="entry name" value="SDR_fam"/>
</dbReference>
<dbReference type="GO" id="GO:0005829">
    <property type="term" value="C:cytosol"/>
    <property type="evidence" value="ECO:0007669"/>
    <property type="project" value="TreeGrafter"/>
</dbReference>
<reference evidence="5 6" key="1">
    <citation type="journal article" date="2018" name="PLoS ONE">
        <title>The draft genome of Kipferlia bialata reveals reductive genome evolution in fornicate parasites.</title>
        <authorList>
            <person name="Tanifuji G."/>
            <person name="Takabayashi S."/>
            <person name="Kume K."/>
            <person name="Takagi M."/>
            <person name="Nakayama T."/>
            <person name="Kamikawa R."/>
            <person name="Inagaki Y."/>
            <person name="Hashimoto T."/>
        </authorList>
    </citation>
    <scope>NUCLEOTIDE SEQUENCE [LARGE SCALE GENOMIC DNA]</scope>
    <source>
        <strain evidence="5">NY0173</strain>
    </source>
</reference>
<comment type="caution">
    <text evidence="5">The sequence shown here is derived from an EMBL/GenBank/DDBJ whole genome shotgun (WGS) entry which is preliminary data.</text>
</comment>
<evidence type="ECO:0000313" key="6">
    <source>
        <dbReference type="Proteomes" id="UP000265618"/>
    </source>
</evidence>
<dbReference type="Proteomes" id="UP000265618">
    <property type="component" value="Unassembled WGS sequence"/>
</dbReference>
<keyword evidence="3" id="KW-0560">Oxidoreductase</keyword>
<dbReference type="Gene3D" id="3.40.50.1460">
    <property type="match status" value="1"/>
</dbReference>
<accession>A0A9K3CZ95</accession>
<dbReference type="PROSITE" id="PS00061">
    <property type="entry name" value="ADH_SHORT"/>
    <property type="match status" value="1"/>
</dbReference>
<dbReference type="EMBL" id="BDIP01001555">
    <property type="protein sequence ID" value="GIQ84640.1"/>
    <property type="molecule type" value="Genomic_DNA"/>
</dbReference>
<dbReference type="InterPro" id="IPR001096">
    <property type="entry name" value="Peptidase_C13"/>
</dbReference>
<dbReference type="InterPro" id="IPR020904">
    <property type="entry name" value="Sc_DH/Rdtase_CS"/>
</dbReference>
<dbReference type="OrthoDB" id="192611at2759"/>
<name>A0A9K3CZ95_9EUKA</name>
<evidence type="ECO:0000256" key="4">
    <source>
        <dbReference type="RuleBase" id="RU000363"/>
    </source>
</evidence>
<dbReference type="SUPFAM" id="SSF51735">
    <property type="entry name" value="NAD(P)-binding Rossmann-fold domains"/>
    <property type="match status" value="1"/>
</dbReference>
<dbReference type="Pfam" id="PF00106">
    <property type="entry name" value="adh_short"/>
    <property type="match status" value="1"/>
</dbReference>
<comment type="similarity">
    <text evidence="1 4">Belongs to the short-chain dehydrogenases/reductases (SDR) family.</text>
</comment>
<evidence type="ECO:0000256" key="1">
    <source>
        <dbReference type="ARBA" id="ARBA00006484"/>
    </source>
</evidence>
<dbReference type="PANTHER" id="PTHR43391:SF86">
    <property type="entry name" value="SHORT-CHAIN DEHYDROGENASE_REDUCTASE FAMILY PROTEIN"/>
    <property type="match status" value="1"/>
</dbReference>
<dbReference type="PRINTS" id="PR00081">
    <property type="entry name" value="GDHRDH"/>
</dbReference>
<organism evidence="5 6">
    <name type="scientific">Kipferlia bialata</name>
    <dbReference type="NCBI Taxonomy" id="797122"/>
    <lineage>
        <taxon>Eukaryota</taxon>
        <taxon>Metamonada</taxon>
        <taxon>Carpediemonas-like organisms</taxon>
        <taxon>Kipferlia</taxon>
    </lineage>
</organism>
<dbReference type="Pfam" id="PF01650">
    <property type="entry name" value="Peptidase_C13"/>
    <property type="match status" value="1"/>
</dbReference>
<protein>
    <submittedName>
        <fullName evidence="5">Short-chain dehydrogenase/reductase SDR</fullName>
    </submittedName>
</protein>
<evidence type="ECO:0000256" key="3">
    <source>
        <dbReference type="ARBA" id="ARBA00023002"/>
    </source>
</evidence>
<dbReference type="AlphaFoldDB" id="A0A9K3CZ95"/>
<evidence type="ECO:0000256" key="2">
    <source>
        <dbReference type="ARBA" id="ARBA00009941"/>
    </source>
</evidence>